<dbReference type="InterPro" id="IPR006976">
    <property type="entry name" value="VanZ-like"/>
</dbReference>
<sequence length="82" mass="9196">MDKLLHVLEYFILGYLLVNSVSDKTQYPVYLSFVLGLCFALIDETYQLTIIGRSSSSFDVMADAIGLTLAIIFNHKFSKIIG</sequence>
<organism evidence="3">
    <name type="scientific">marine metagenome</name>
    <dbReference type="NCBI Taxonomy" id="408172"/>
    <lineage>
        <taxon>unclassified sequences</taxon>
        <taxon>metagenomes</taxon>
        <taxon>ecological metagenomes</taxon>
    </lineage>
</organism>
<keyword evidence="1" id="KW-1133">Transmembrane helix</keyword>
<accession>A0A381THV8</accession>
<evidence type="ECO:0000259" key="2">
    <source>
        <dbReference type="Pfam" id="PF04892"/>
    </source>
</evidence>
<dbReference type="NCBIfam" id="NF037970">
    <property type="entry name" value="vanZ_1"/>
    <property type="match status" value="1"/>
</dbReference>
<proteinExistence type="predicted"/>
<gene>
    <name evidence="3" type="ORF">METZ01_LOCUS67211</name>
</gene>
<name>A0A381THV8_9ZZZZ</name>
<feature type="domain" description="VanZ-like" evidence="2">
    <location>
        <begin position="3"/>
        <end position="72"/>
    </location>
</feature>
<dbReference type="Pfam" id="PF04892">
    <property type="entry name" value="VanZ"/>
    <property type="match status" value="1"/>
</dbReference>
<dbReference type="AlphaFoldDB" id="A0A381THV8"/>
<reference evidence="3" key="1">
    <citation type="submission" date="2018-05" db="EMBL/GenBank/DDBJ databases">
        <authorList>
            <person name="Lanie J.A."/>
            <person name="Ng W.-L."/>
            <person name="Kazmierczak K.M."/>
            <person name="Andrzejewski T.M."/>
            <person name="Davidsen T.M."/>
            <person name="Wayne K.J."/>
            <person name="Tettelin H."/>
            <person name="Glass J.I."/>
            <person name="Rusch D."/>
            <person name="Podicherti R."/>
            <person name="Tsui H.-C.T."/>
            <person name="Winkler M.E."/>
        </authorList>
    </citation>
    <scope>NUCLEOTIDE SEQUENCE</scope>
</reference>
<protein>
    <recommendedName>
        <fullName evidence="2">VanZ-like domain-containing protein</fullName>
    </recommendedName>
</protein>
<dbReference type="EMBL" id="UINC01004441">
    <property type="protein sequence ID" value="SVA14357.1"/>
    <property type="molecule type" value="Genomic_DNA"/>
</dbReference>
<keyword evidence="1" id="KW-0472">Membrane</keyword>
<evidence type="ECO:0000313" key="3">
    <source>
        <dbReference type="EMBL" id="SVA14357.1"/>
    </source>
</evidence>
<evidence type="ECO:0000256" key="1">
    <source>
        <dbReference type="SAM" id="Phobius"/>
    </source>
</evidence>
<keyword evidence="1" id="KW-0812">Transmembrane</keyword>
<feature type="transmembrane region" description="Helical" evidence="1">
    <location>
        <begin position="27"/>
        <end position="46"/>
    </location>
</feature>